<feature type="signal peptide" evidence="2">
    <location>
        <begin position="1"/>
        <end position="24"/>
    </location>
</feature>
<feature type="region of interest" description="Disordered" evidence="1">
    <location>
        <begin position="386"/>
        <end position="410"/>
    </location>
</feature>
<evidence type="ECO:0000313" key="4">
    <source>
        <dbReference type="Proteomes" id="UP000005237"/>
    </source>
</evidence>
<keyword evidence="2" id="KW-0732">Signal</keyword>
<dbReference type="GO" id="GO:0005112">
    <property type="term" value="F:Notch binding"/>
    <property type="evidence" value="ECO:0007669"/>
    <property type="project" value="TreeGrafter"/>
</dbReference>
<dbReference type="PANTHER" id="PTHR35015:SF4">
    <property type="entry name" value="PROTEIN CBR-OSM-7"/>
    <property type="match status" value="1"/>
</dbReference>
<feature type="compositionally biased region" description="Basic and acidic residues" evidence="1">
    <location>
        <begin position="60"/>
        <end position="75"/>
    </location>
</feature>
<evidence type="ECO:0000256" key="2">
    <source>
        <dbReference type="SAM" id="SignalP"/>
    </source>
</evidence>
<feature type="region of interest" description="Disordered" evidence="1">
    <location>
        <begin position="56"/>
        <end position="96"/>
    </location>
</feature>
<organism evidence="3 4">
    <name type="scientific">Caenorhabditis japonica</name>
    <dbReference type="NCBI Taxonomy" id="281687"/>
    <lineage>
        <taxon>Eukaryota</taxon>
        <taxon>Metazoa</taxon>
        <taxon>Ecdysozoa</taxon>
        <taxon>Nematoda</taxon>
        <taxon>Chromadorea</taxon>
        <taxon>Rhabditida</taxon>
        <taxon>Rhabditina</taxon>
        <taxon>Rhabditomorpha</taxon>
        <taxon>Rhabditoidea</taxon>
        <taxon>Rhabditidae</taxon>
        <taxon>Peloderinae</taxon>
        <taxon>Caenorhabditis</taxon>
    </lineage>
</organism>
<name>A0A8R1HZR9_CAEJA</name>
<dbReference type="EnsemblMetazoa" id="CJA14199.1">
    <property type="protein sequence ID" value="CJA14199.1"/>
    <property type="gene ID" value="WBGene00133403"/>
</dbReference>
<reference evidence="4" key="1">
    <citation type="submission" date="2010-08" db="EMBL/GenBank/DDBJ databases">
        <authorList>
            <consortium name="Caenorhabditis japonica Sequencing Consortium"/>
            <person name="Wilson R.K."/>
        </authorList>
    </citation>
    <scope>NUCLEOTIDE SEQUENCE [LARGE SCALE GENOMIC DNA]</scope>
    <source>
        <strain evidence="4">DF5081</strain>
    </source>
</reference>
<accession>A0A8R1HZR9</accession>
<dbReference type="PANTHER" id="PTHR35015">
    <property type="entry name" value="PROTEIN CBR-OSM-7-RELATED"/>
    <property type="match status" value="1"/>
</dbReference>
<feature type="chain" id="PRO_5035759273" evidence="2">
    <location>
        <begin position="25"/>
        <end position="700"/>
    </location>
</feature>
<dbReference type="InterPro" id="IPR053124">
    <property type="entry name" value="Notch_signaling_modulators"/>
</dbReference>
<feature type="region of interest" description="Disordered" evidence="1">
    <location>
        <begin position="165"/>
        <end position="192"/>
    </location>
</feature>
<dbReference type="GO" id="GO:0045747">
    <property type="term" value="P:positive regulation of Notch signaling pathway"/>
    <property type="evidence" value="ECO:0007669"/>
    <property type="project" value="TreeGrafter"/>
</dbReference>
<feature type="region of interest" description="Disordered" evidence="1">
    <location>
        <begin position="325"/>
        <end position="372"/>
    </location>
</feature>
<feature type="region of interest" description="Disordered" evidence="1">
    <location>
        <begin position="292"/>
        <end position="312"/>
    </location>
</feature>
<evidence type="ECO:0000313" key="3">
    <source>
        <dbReference type="EnsemblMetazoa" id="CJA14199.1"/>
    </source>
</evidence>
<evidence type="ECO:0000256" key="1">
    <source>
        <dbReference type="SAM" id="MobiDB-lite"/>
    </source>
</evidence>
<keyword evidence="4" id="KW-1185">Reference proteome</keyword>
<dbReference type="AlphaFoldDB" id="A0A8R1HZR9"/>
<feature type="region of interest" description="Disordered" evidence="1">
    <location>
        <begin position="613"/>
        <end position="639"/>
    </location>
</feature>
<dbReference type="Proteomes" id="UP000005237">
    <property type="component" value="Unassembled WGS sequence"/>
</dbReference>
<feature type="compositionally biased region" description="Basic residues" evidence="1">
    <location>
        <begin position="394"/>
        <end position="410"/>
    </location>
</feature>
<dbReference type="GO" id="GO:0005615">
    <property type="term" value="C:extracellular space"/>
    <property type="evidence" value="ECO:0007669"/>
    <property type="project" value="TreeGrafter"/>
</dbReference>
<proteinExistence type="predicted"/>
<protein>
    <submittedName>
        <fullName evidence="3">Uncharacterized protein</fullName>
    </submittedName>
</protein>
<feature type="region of interest" description="Disordered" evidence="1">
    <location>
        <begin position="560"/>
        <end position="583"/>
    </location>
</feature>
<sequence>MRLRCIRALSSVLFLLLLPRHTTSYELSVNHDEVTDADRRVLLEIARAVKRVKRNPFSTDEGRSSSDSDLRQKEEDGGDEDSNDGEGGASSKPETFQGSAGDYCDKFEQHFSYFCVGEVDQSDQNAYVIKKFCPSYKTACKHKAVTSSVSLTSWPTDPFAKQITVTSRPIPSETRTRTSHRRRYSDEDSDSSEDEEIYYAELRKRYPCKPDCDRRIFAHCTEECKCDYIYPIVQRFCNPPPMPLFLNTCRLWYHGCPKYERYHYSSQFVYSKAEKGKVLRKSTISFDTKKPVISAGTPQQNPINPYNLPQPAPLRNRALALAPIRRQKRSTSDHEDDLVVPPPVPNGFKSKTSFSEDETTTRTAAVEADRDVSLTAPQSRAILANYQSELKSQEKKKRRSRRKKLRRRRRYRQRFDGFDKDFEVKSTTARPPTPRELWRALKQLNGLTSGPGAVGLKSSPATLKGGRNEQQGGLDGLLASVTQAQREKEETARQWAAVATDPRQLTEDIVSAATSIGAPEKSDQQTNTIEESATQTEADFNKIKPRTIGSAAATTAVVDEEPAGDGAPKKASSGRAKAHQGNIPILPSDASFAARGGGDDTFRAFDGLSDSRGLVHTPRSRSPFTKPGLWEPNPADPHSRDPANKYWYHPESVGVDWLNGQVQWGGHWAVPAAGTGGTAGMSAVHFPTIGSFLNIPDDYD</sequence>
<reference evidence="3" key="2">
    <citation type="submission" date="2022-06" db="UniProtKB">
        <authorList>
            <consortium name="EnsemblMetazoa"/>
        </authorList>
    </citation>
    <scope>IDENTIFICATION</scope>
    <source>
        <strain evidence="3">DF5081</strain>
    </source>
</reference>